<accession>A0AC35UFQ2</accession>
<dbReference type="WBParaSite" id="RSKR_0001080500.1">
    <property type="protein sequence ID" value="RSKR_0001080500.1"/>
    <property type="gene ID" value="RSKR_0001080500"/>
</dbReference>
<organism evidence="1 2">
    <name type="scientific">Rhabditophanes sp. KR3021</name>
    <dbReference type="NCBI Taxonomy" id="114890"/>
    <lineage>
        <taxon>Eukaryota</taxon>
        <taxon>Metazoa</taxon>
        <taxon>Ecdysozoa</taxon>
        <taxon>Nematoda</taxon>
        <taxon>Chromadorea</taxon>
        <taxon>Rhabditida</taxon>
        <taxon>Tylenchina</taxon>
        <taxon>Panagrolaimomorpha</taxon>
        <taxon>Strongyloidoidea</taxon>
        <taxon>Alloionematidae</taxon>
        <taxon>Rhabditophanes</taxon>
    </lineage>
</organism>
<protein>
    <submittedName>
        <fullName evidence="2">Pre-mRNA-splicing factor ATP-dependent RNA helicase PRP16</fullName>
    </submittedName>
</protein>
<evidence type="ECO:0000313" key="1">
    <source>
        <dbReference type="Proteomes" id="UP000095286"/>
    </source>
</evidence>
<evidence type="ECO:0000313" key="2">
    <source>
        <dbReference type="WBParaSite" id="RSKR_0001080500.1"/>
    </source>
</evidence>
<sequence length="1102" mass="125375">MSRREESREGKRRRSRSKSWEIKSSRSKYEDSSRTKEDTSYRSKYEDSSRSSKTNFTEKKEILPLESLGSRIKAEYLKNEGSSRSNAKHSTSNYRLKQESWSSRGGDLKKPYIKVPYTPSHSKWDEKMMGGRSERYNPSNSVRSSVRGTPHCNDPRESARLSTKKTSTRYQADDSVRELPKFLDEEERKQWEKEQDLLDREWYENDQGYNDDFNPFANVSEEFVETKEARLKKMNGNKKRMTHRQQQIKKENEKWQNNRLQTAGVVSNTDSFEDDFDEETDETAINLYVQNTVPPFLDGRYAYTKQTNPVLPIKDVTSDLAIAAGKGSKCVKKWKENIERKKAQEKHWELAGSKLGNIIGVKQVKDDNADGDVEANFKDDQKFKHLMGDSKDTAVSEFALQKSLKEQRESLPVFSVKERMMRVIRDNNVIVIVGETGSGKTTQLTQYLLEDGYGRNGMIGCTQPRRVAAMSVAKRVSEEMGVELGSEVGYAIRFEDCTSDKTVIKYMTDGILLRECLSDTTLDNYSCIIMDEAHERSLNTDVLFGLLRSVAGKRIDLKLIVTSATMDADKFANFFGGHTPTFNIPGRTFPVEVMAAKVPAQDYVEAAVKQTIQIHVGGQPGDVLVFMPGQEDIECTCELIKEGLAQLDEAPDIEILPIYSQLASEAQAKIFHRAAGGIRKVIVATNIAETSLTVDGIFFVIDPGFCKLKVYNPKIGMDALQVFPISQASANQRKGRAGRTGPGWCYRLYTNKQYKDEMLPTTVPEIQRTNLSNVVLLLKSLGVEDLLQFHFMDPPPQDNMINSMHQLWTLGALDNVGKLSDIGAKMSEFPLDPSLSKLLIASVELQCSKEVLIIVSMLSVPSIFFRPKGREADADARKEKFQVPESDHLSYLQVYTQWQINKYSQKWCGDNFVHYKALKKVREVRAQLEEIMVKLELPLVSCGTDWDVIRRCVCSAYFQNAARLKGSTEYVNIRTGVACFLHATSALFNMGYTPDYIVYHELIMTTKEYMQCVTAVDAHWLAEFGSMFYSVKEGPTKTRYEKATENKRRANEMETEHMDHVNRDDGGDDIFKKPFAIGTRKQQIAEIGDLSFRPKIKRKPRL</sequence>
<reference evidence="2" key="1">
    <citation type="submission" date="2016-11" db="UniProtKB">
        <authorList>
            <consortium name="WormBaseParasite"/>
        </authorList>
    </citation>
    <scope>IDENTIFICATION</scope>
    <source>
        <strain evidence="2">KR3021</strain>
    </source>
</reference>
<proteinExistence type="predicted"/>
<name>A0AC35UFQ2_9BILA</name>
<dbReference type="Proteomes" id="UP000095286">
    <property type="component" value="Unplaced"/>
</dbReference>